<dbReference type="NCBIfam" id="TIGR00696">
    <property type="entry name" value="wecG_tagA_cpsF"/>
    <property type="match status" value="1"/>
</dbReference>
<dbReference type="InterPro" id="IPR004629">
    <property type="entry name" value="WecG_TagA_CpsF"/>
</dbReference>
<dbReference type="EMBL" id="FZOH01000007">
    <property type="protein sequence ID" value="SNS67334.1"/>
    <property type="molecule type" value="Genomic_DNA"/>
</dbReference>
<evidence type="ECO:0000256" key="1">
    <source>
        <dbReference type="ARBA" id="ARBA00022676"/>
    </source>
</evidence>
<dbReference type="GO" id="GO:0016758">
    <property type="term" value="F:hexosyltransferase activity"/>
    <property type="evidence" value="ECO:0007669"/>
    <property type="project" value="TreeGrafter"/>
</dbReference>
<dbReference type="Proteomes" id="UP000198386">
    <property type="component" value="Unassembled WGS sequence"/>
</dbReference>
<keyword evidence="2 3" id="KW-0808">Transferase</keyword>
<name>A0A239GGZ8_9ACTN</name>
<accession>A0A239GGZ8</accession>
<evidence type="ECO:0000313" key="3">
    <source>
        <dbReference type="EMBL" id="SNS67334.1"/>
    </source>
</evidence>
<dbReference type="PANTHER" id="PTHR34136:SF1">
    <property type="entry name" value="UDP-N-ACETYL-D-MANNOSAMINURONIC ACID TRANSFERASE"/>
    <property type="match status" value="1"/>
</dbReference>
<reference evidence="4" key="1">
    <citation type="submission" date="2017-06" db="EMBL/GenBank/DDBJ databases">
        <authorList>
            <person name="Varghese N."/>
            <person name="Submissions S."/>
        </authorList>
    </citation>
    <scope>NUCLEOTIDE SEQUENCE [LARGE SCALE GENOMIC DNA]</scope>
    <source>
        <strain evidence="4">DSM 45423</strain>
    </source>
</reference>
<dbReference type="RefSeq" id="WP_217897410.1">
    <property type="nucleotide sequence ID" value="NZ_FZOH01000007.1"/>
</dbReference>
<dbReference type="PANTHER" id="PTHR34136">
    <property type="match status" value="1"/>
</dbReference>
<keyword evidence="1" id="KW-0328">Glycosyltransferase</keyword>
<gene>
    <name evidence="3" type="ORF">SAMN04488107_3358</name>
</gene>
<dbReference type="CDD" id="cd06533">
    <property type="entry name" value="Glyco_transf_WecG_TagA"/>
    <property type="match status" value="1"/>
</dbReference>
<sequence>MAGTDIAAVTESAVAGQVVAGWDAGRGGWIVTVNVDILRAVGRDPELAELVSSATLAVADGMPLVWASRLAGDPLPERVTGASLVSTLAETAARCGRSLYLLGGDAGVAEAAAAALAVRFPGTRVVGTDAPPFGFDTDEEQVSAVVDRVVQAAPDLVLVGLGFPKQERLIGRLRPLVPRAWLLGCGAGIPFAAGQYRRAPDLLQRVGAEWAHRLALEPRRLARRYLVHDLPFALDLLSRAAAYGFATRPTHIDAARGKWS</sequence>
<proteinExistence type="predicted"/>
<dbReference type="AlphaFoldDB" id="A0A239GGZ8"/>
<evidence type="ECO:0000313" key="4">
    <source>
        <dbReference type="Proteomes" id="UP000198386"/>
    </source>
</evidence>
<protein>
    <submittedName>
        <fullName evidence="3">N-acetylglucosaminyldiphosphoundecaprenol N-acetyl-beta-D-mannosaminyltransferase</fullName>
    </submittedName>
</protein>
<dbReference type="Pfam" id="PF03808">
    <property type="entry name" value="Glyco_tran_WecG"/>
    <property type="match status" value="1"/>
</dbReference>
<organism evidence="3 4">
    <name type="scientific">Geodermatophilus saharensis</name>
    <dbReference type="NCBI Taxonomy" id="1137994"/>
    <lineage>
        <taxon>Bacteria</taxon>
        <taxon>Bacillati</taxon>
        <taxon>Actinomycetota</taxon>
        <taxon>Actinomycetes</taxon>
        <taxon>Geodermatophilales</taxon>
        <taxon>Geodermatophilaceae</taxon>
        <taxon>Geodermatophilus</taxon>
    </lineage>
</organism>
<evidence type="ECO:0000256" key="2">
    <source>
        <dbReference type="ARBA" id="ARBA00022679"/>
    </source>
</evidence>
<keyword evidence="4" id="KW-1185">Reference proteome</keyword>